<dbReference type="InterPro" id="IPR005171">
    <property type="entry name" value="Cyt_c_oxidase_su4_prok"/>
</dbReference>
<dbReference type="EMBL" id="LR778114">
    <property type="protein sequence ID" value="CAB1128270.1"/>
    <property type="molecule type" value="Genomic_DNA"/>
</dbReference>
<gene>
    <name evidence="8" type="ORF">R50_0764</name>
</gene>
<dbReference type="GO" id="GO:0015990">
    <property type="term" value="P:electron transport coupled proton transport"/>
    <property type="evidence" value="ECO:0007669"/>
    <property type="project" value="TreeGrafter"/>
</dbReference>
<feature type="transmembrane region" description="Helical" evidence="7">
    <location>
        <begin position="67"/>
        <end position="91"/>
    </location>
</feature>
<evidence type="ECO:0000256" key="2">
    <source>
        <dbReference type="ARBA" id="ARBA00008079"/>
    </source>
</evidence>
<evidence type="ECO:0000256" key="5">
    <source>
        <dbReference type="ARBA" id="ARBA00022989"/>
    </source>
</evidence>
<evidence type="ECO:0000256" key="7">
    <source>
        <dbReference type="SAM" id="Phobius"/>
    </source>
</evidence>
<reference evidence="8 9" key="1">
    <citation type="submission" date="2020-02" db="EMBL/GenBank/DDBJ databases">
        <authorList>
            <person name="Hogendoorn C."/>
        </authorList>
    </citation>
    <scope>NUCLEOTIDE SEQUENCE [LARGE SCALE GENOMIC DNA]</scope>
    <source>
        <strain evidence="8">R501</strain>
    </source>
</reference>
<comment type="subcellular location">
    <subcellularLocation>
        <location evidence="1">Cell membrane</location>
        <topology evidence="1">Multi-pass membrane protein</topology>
    </subcellularLocation>
</comment>
<evidence type="ECO:0000256" key="6">
    <source>
        <dbReference type="ARBA" id="ARBA00023136"/>
    </source>
</evidence>
<sequence length="128" mass="13760">MNEPTAKVLSHEDGAHEDDLPLEVGSLAPRFDEHPFPWKQVAGYGTSLALTAVAFAMVLLHVLPGTALVAAILALALVQALVQLAAFMHLYESRSTAWHVPMISLAFLFAFGLVAGSIWIMMFKSGVS</sequence>
<evidence type="ECO:0000256" key="3">
    <source>
        <dbReference type="ARBA" id="ARBA00022475"/>
    </source>
</evidence>
<dbReference type="GO" id="GO:0019646">
    <property type="term" value="P:aerobic electron transport chain"/>
    <property type="evidence" value="ECO:0007669"/>
    <property type="project" value="TreeGrafter"/>
</dbReference>
<keyword evidence="6 7" id="KW-0472">Membrane</keyword>
<dbReference type="GO" id="GO:0009486">
    <property type="term" value="F:cytochrome bo3 ubiquinol oxidase activity"/>
    <property type="evidence" value="ECO:0007669"/>
    <property type="project" value="TreeGrafter"/>
</dbReference>
<dbReference type="AlphaFoldDB" id="A0A6F8ZF28"/>
<protein>
    <recommendedName>
        <fullName evidence="10">Quinol oxidase subunit 4</fullName>
    </recommendedName>
</protein>
<evidence type="ECO:0000256" key="1">
    <source>
        <dbReference type="ARBA" id="ARBA00004651"/>
    </source>
</evidence>
<dbReference type="Pfam" id="PF03626">
    <property type="entry name" value="COX4_pro"/>
    <property type="match status" value="1"/>
</dbReference>
<evidence type="ECO:0008006" key="10">
    <source>
        <dbReference type="Google" id="ProtNLM"/>
    </source>
</evidence>
<feature type="transmembrane region" description="Helical" evidence="7">
    <location>
        <begin position="41"/>
        <end position="60"/>
    </location>
</feature>
<evidence type="ECO:0000313" key="9">
    <source>
        <dbReference type="Proteomes" id="UP000503399"/>
    </source>
</evidence>
<accession>A0A6F8ZF28</accession>
<evidence type="ECO:0000313" key="8">
    <source>
        <dbReference type="EMBL" id="CAB1128270.1"/>
    </source>
</evidence>
<feature type="transmembrane region" description="Helical" evidence="7">
    <location>
        <begin position="103"/>
        <end position="123"/>
    </location>
</feature>
<name>A0A6F8ZF28_9FIRM</name>
<dbReference type="PANTHER" id="PTHR36835:SF1">
    <property type="entry name" value="CYTOCHROME BO(3) UBIQUINOL OXIDASE SUBUNIT 4"/>
    <property type="match status" value="1"/>
</dbReference>
<dbReference type="PANTHER" id="PTHR36835">
    <property type="entry name" value="CYTOCHROME BO(3) UBIQUINOL OXIDASE SUBUNIT 4"/>
    <property type="match status" value="1"/>
</dbReference>
<keyword evidence="3" id="KW-1003">Cell membrane</keyword>
<evidence type="ECO:0000256" key="4">
    <source>
        <dbReference type="ARBA" id="ARBA00022692"/>
    </source>
</evidence>
<comment type="similarity">
    <text evidence="2">Belongs to the cytochrome c oxidase bacterial subunit 4 family.</text>
</comment>
<dbReference type="GO" id="GO:0015078">
    <property type="term" value="F:proton transmembrane transporter activity"/>
    <property type="evidence" value="ECO:0007669"/>
    <property type="project" value="TreeGrafter"/>
</dbReference>
<dbReference type="GO" id="GO:0005886">
    <property type="term" value="C:plasma membrane"/>
    <property type="evidence" value="ECO:0007669"/>
    <property type="project" value="UniProtKB-SubCell"/>
</dbReference>
<dbReference type="InterPro" id="IPR050968">
    <property type="entry name" value="Cytochrome_c_oxidase_bac_sub4"/>
</dbReference>
<keyword evidence="5 7" id="KW-1133">Transmembrane helix</keyword>
<dbReference type="Proteomes" id="UP000503399">
    <property type="component" value="Chromosome"/>
</dbReference>
<dbReference type="GO" id="GO:0009319">
    <property type="term" value="C:cytochrome o ubiquinol oxidase complex"/>
    <property type="evidence" value="ECO:0007669"/>
    <property type="project" value="TreeGrafter"/>
</dbReference>
<keyword evidence="9" id="KW-1185">Reference proteome</keyword>
<proteinExistence type="inferred from homology"/>
<organism evidence="8 9">
    <name type="scientific">Candidatus Hydrogenisulfobacillus filiaventi</name>
    <dbReference type="NCBI Taxonomy" id="2707344"/>
    <lineage>
        <taxon>Bacteria</taxon>
        <taxon>Bacillati</taxon>
        <taxon>Bacillota</taxon>
        <taxon>Clostridia</taxon>
        <taxon>Eubacteriales</taxon>
        <taxon>Clostridiales Family XVII. Incertae Sedis</taxon>
        <taxon>Candidatus Hydrogenisulfobacillus</taxon>
    </lineage>
</organism>
<keyword evidence="4 7" id="KW-0812">Transmembrane</keyword>
<dbReference type="KEGG" id="hfv:R50_0764"/>